<dbReference type="AlphaFoldDB" id="A0A3M7PS23"/>
<evidence type="ECO:0000313" key="1">
    <source>
        <dbReference type="EMBL" id="RNA01784.1"/>
    </source>
</evidence>
<comment type="caution">
    <text evidence="1">The sequence shown here is derived from an EMBL/GenBank/DDBJ whole genome shotgun (WGS) entry which is preliminary data.</text>
</comment>
<accession>A0A3M7PS23</accession>
<reference evidence="1 2" key="1">
    <citation type="journal article" date="2018" name="Sci. Rep.">
        <title>Genomic signatures of local adaptation to the degree of environmental predictability in rotifers.</title>
        <authorList>
            <person name="Franch-Gras L."/>
            <person name="Hahn C."/>
            <person name="Garcia-Roger E.M."/>
            <person name="Carmona M.J."/>
            <person name="Serra M."/>
            <person name="Gomez A."/>
        </authorList>
    </citation>
    <scope>NUCLEOTIDE SEQUENCE [LARGE SCALE GENOMIC DNA]</scope>
    <source>
        <strain evidence="1">HYR1</strain>
    </source>
</reference>
<protein>
    <submittedName>
        <fullName evidence="1">Uncharacterized protein</fullName>
    </submittedName>
</protein>
<proteinExistence type="predicted"/>
<sequence length="182" mass="20313">LIVYEKKIECNFINTEKIRGGGVANYVRKGLEVSETTNMNPGCGSIGCLYRKLNAQREVSVLLDNAKAKAISLVDSGKYTGLKWTVEGGISGEHPTAASFEFPQTLNLNFLVQHVYDHTFKKSTLDIKITEEPSRIHAVKLNPPLGSTLKNNLHALLKWRFNMRAGTKASEFLFDCLVNRKD</sequence>
<dbReference type="EMBL" id="REGN01009171">
    <property type="protein sequence ID" value="RNA01784.1"/>
    <property type="molecule type" value="Genomic_DNA"/>
</dbReference>
<organism evidence="1 2">
    <name type="scientific">Brachionus plicatilis</name>
    <name type="common">Marine rotifer</name>
    <name type="synonym">Brachionus muelleri</name>
    <dbReference type="NCBI Taxonomy" id="10195"/>
    <lineage>
        <taxon>Eukaryota</taxon>
        <taxon>Metazoa</taxon>
        <taxon>Spiralia</taxon>
        <taxon>Gnathifera</taxon>
        <taxon>Rotifera</taxon>
        <taxon>Eurotatoria</taxon>
        <taxon>Monogononta</taxon>
        <taxon>Pseudotrocha</taxon>
        <taxon>Ploima</taxon>
        <taxon>Brachionidae</taxon>
        <taxon>Brachionus</taxon>
    </lineage>
</organism>
<name>A0A3M7PS23_BRAPC</name>
<evidence type="ECO:0000313" key="2">
    <source>
        <dbReference type="Proteomes" id="UP000276133"/>
    </source>
</evidence>
<keyword evidence="2" id="KW-1185">Reference proteome</keyword>
<gene>
    <name evidence="1" type="ORF">BpHYR1_005310</name>
</gene>
<dbReference type="Proteomes" id="UP000276133">
    <property type="component" value="Unassembled WGS sequence"/>
</dbReference>
<feature type="non-terminal residue" evidence="1">
    <location>
        <position position="1"/>
    </location>
</feature>